<dbReference type="CDD" id="cd00063">
    <property type="entry name" value="FN3"/>
    <property type="match status" value="1"/>
</dbReference>
<comment type="caution">
    <text evidence="2">The sequence shown here is derived from an EMBL/GenBank/DDBJ whole genome shotgun (WGS) entry which is preliminary data.</text>
</comment>
<dbReference type="Pfam" id="PF00041">
    <property type="entry name" value="fn3"/>
    <property type="match status" value="1"/>
</dbReference>
<sequence length="277" mass="30195">MKRFFSILMILIGTMGTASIGWALDWYMVLNFSIPDPFATNGALQNRLILGVDPAADDGFNNQWDTIAFPTGPLQATFPHPEYPSHPGYIAGSEWLWQDIRSNDQPSHTWNIDVSSDRPGANIILSWTFKTAGNLCQRPVVRLIDATRGVTTEISPGGGSYAFPNGDQPTRLVVDFTEGVSAPPPPPPTNLWSPRQGKESILLSWSGLIESDLLGYHLFRRASGQTAYTRITSQPVTSLSFLDGNLSPGETYFYKVTAVNPDGCASGDSNEISVALN</sequence>
<dbReference type="SMART" id="SM00060">
    <property type="entry name" value="FN3"/>
    <property type="match status" value="1"/>
</dbReference>
<accession>A0A7X6DQU7</accession>
<keyword evidence="3" id="KW-1185">Reference proteome</keyword>
<gene>
    <name evidence="2" type="ORF">MNODULE_12915</name>
</gene>
<evidence type="ECO:0000259" key="1">
    <source>
        <dbReference type="PROSITE" id="PS50853"/>
    </source>
</evidence>
<evidence type="ECO:0000313" key="2">
    <source>
        <dbReference type="EMBL" id="NKE71642.1"/>
    </source>
</evidence>
<dbReference type="InterPro" id="IPR003961">
    <property type="entry name" value="FN3_dom"/>
</dbReference>
<reference evidence="2 3" key="1">
    <citation type="journal article" date="2020" name="Nature">
        <title>Bacterial chemolithoautotrophy via manganese oxidation.</title>
        <authorList>
            <person name="Yu H."/>
            <person name="Leadbetter J.R."/>
        </authorList>
    </citation>
    <scope>NUCLEOTIDE SEQUENCE [LARGE SCALE GENOMIC DNA]</scope>
    <source>
        <strain evidence="2 3">Mn-1</strain>
    </source>
</reference>
<dbReference type="InterPro" id="IPR013783">
    <property type="entry name" value="Ig-like_fold"/>
</dbReference>
<organism evidence="2 3">
    <name type="scientific">Candidatus Manganitrophus noduliformans</name>
    <dbReference type="NCBI Taxonomy" id="2606439"/>
    <lineage>
        <taxon>Bacteria</taxon>
        <taxon>Pseudomonadati</taxon>
        <taxon>Nitrospirota</taxon>
        <taxon>Nitrospiria</taxon>
        <taxon>Candidatus Troglogloeales</taxon>
        <taxon>Candidatus Manganitrophaceae</taxon>
        <taxon>Candidatus Manganitrophus</taxon>
    </lineage>
</organism>
<dbReference type="PROSITE" id="PS50853">
    <property type="entry name" value="FN3"/>
    <property type="match status" value="1"/>
</dbReference>
<dbReference type="RefSeq" id="WP_168060466.1">
    <property type="nucleotide sequence ID" value="NZ_VTOW01000002.1"/>
</dbReference>
<feature type="domain" description="Fibronectin type-III" evidence="1">
    <location>
        <begin position="187"/>
        <end position="277"/>
    </location>
</feature>
<dbReference type="AlphaFoldDB" id="A0A7X6DQU7"/>
<dbReference type="InterPro" id="IPR036116">
    <property type="entry name" value="FN3_sf"/>
</dbReference>
<dbReference type="SUPFAM" id="SSF49265">
    <property type="entry name" value="Fibronectin type III"/>
    <property type="match status" value="1"/>
</dbReference>
<dbReference type="Gene3D" id="2.60.40.10">
    <property type="entry name" value="Immunoglobulins"/>
    <property type="match status" value="1"/>
</dbReference>
<protein>
    <submittedName>
        <fullName evidence="2">Fibronectin type III domain-containing protein</fullName>
    </submittedName>
</protein>
<dbReference type="Proteomes" id="UP000534783">
    <property type="component" value="Unassembled WGS sequence"/>
</dbReference>
<evidence type="ECO:0000313" key="3">
    <source>
        <dbReference type="Proteomes" id="UP000534783"/>
    </source>
</evidence>
<proteinExistence type="predicted"/>
<dbReference type="EMBL" id="VTOW01000002">
    <property type="protein sequence ID" value="NKE71642.1"/>
    <property type="molecule type" value="Genomic_DNA"/>
</dbReference>
<name>A0A7X6DQU7_9BACT</name>